<dbReference type="SMART" id="SM01119">
    <property type="entry name" value="D-ser_dehydrat"/>
    <property type="match status" value="1"/>
</dbReference>
<dbReference type="InterPro" id="IPR029066">
    <property type="entry name" value="PLP-binding_barrel"/>
</dbReference>
<protein>
    <submittedName>
        <fullName evidence="4">Alanine racemase</fullName>
    </submittedName>
</protein>
<name>A0A252AQU9_9PROT</name>
<keyword evidence="2" id="KW-0456">Lyase</keyword>
<evidence type="ECO:0000313" key="4">
    <source>
        <dbReference type="EMBL" id="OUI92245.1"/>
    </source>
</evidence>
<dbReference type="Pfam" id="PF14031">
    <property type="entry name" value="D-ser_dehydrat"/>
    <property type="match status" value="1"/>
</dbReference>
<dbReference type="Gene3D" id="2.40.37.20">
    <property type="entry name" value="D-serine dehydratase-like domain"/>
    <property type="match status" value="1"/>
</dbReference>
<dbReference type="RefSeq" id="WP_086659767.1">
    <property type="nucleotide sequence ID" value="NZ_JBJJWX010000001.1"/>
</dbReference>
<dbReference type="Gene3D" id="3.20.20.10">
    <property type="entry name" value="Alanine racemase"/>
    <property type="match status" value="1"/>
</dbReference>
<gene>
    <name evidence="4" type="ORF">HK17_10485</name>
</gene>
<dbReference type="Proteomes" id="UP000194641">
    <property type="component" value="Unassembled WGS sequence"/>
</dbReference>
<comment type="similarity">
    <text evidence="1">Belongs to the DSD1 family.</text>
</comment>
<sequence length="348" mass="36754">MNIDSLSTPCVLIDIDRVKANIKRAQDYADKNGFTLRPHIKTHKIPSFAHMQVEAGACGITCQKLGEAEVMADAGLDDILISYNIIGFDKLTRLAALAKRVRLTVAADSLFTVNGYNQIAATTGVTFDVLIECDTGGGRCGVQTPDEAITLASTLKGGARFAGVMTYPAAGGTEKMAEKLAEILSSFEKANIAVKTVSAGGTPDLWKAHTVPGATEYRPGTYIYMDRSQVAAGAATQDDCALTILATVVSKPLSDRAIIDAGTKTLTSDLLGMKGFGHITSLPDVLISGLSEEHGILSAKDGLPEIGERVRIIPNHACVVSNMFNMVYLVSGTTVINALPVVARGRVV</sequence>
<dbReference type="InterPro" id="IPR001608">
    <property type="entry name" value="Ala_racemase_N"/>
</dbReference>
<dbReference type="CDD" id="cd06820">
    <property type="entry name" value="PLPDE_III_LS_D-TA_like"/>
    <property type="match status" value="1"/>
</dbReference>
<evidence type="ECO:0000256" key="2">
    <source>
        <dbReference type="ARBA" id="ARBA00023239"/>
    </source>
</evidence>
<evidence type="ECO:0000256" key="1">
    <source>
        <dbReference type="ARBA" id="ARBA00005323"/>
    </source>
</evidence>
<dbReference type="Pfam" id="PF01168">
    <property type="entry name" value="Ala_racemase_N"/>
    <property type="match status" value="1"/>
</dbReference>
<accession>A0A252AQU9</accession>
<dbReference type="InterPro" id="IPR026956">
    <property type="entry name" value="D-ser_dehydrat-like_dom"/>
</dbReference>
<dbReference type="AlphaFoldDB" id="A0A252AQU9"/>
<dbReference type="GO" id="GO:0008721">
    <property type="term" value="F:D-serine ammonia-lyase activity"/>
    <property type="evidence" value="ECO:0007669"/>
    <property type="project" value="TreeGrafter"/>
</dbReference>
<evidence type="ECO:0000313" key="5">
    <source>
        <dbReference type="Proteomes" id="UP000194641"/>
    </source>
</evidence>
<dbReference type="GO" id="GO:0036088">
    <property type="term" value="P:D-serine catabolic process"/>
    <property type="evidence" value="ECO:0007669"/>
    <property type="project" value="TreeGrafter"/>
</dbReference>
<dbReference type="InterPro" id="IPR051466">
    <property type="entry name" value="D-amino_acid_metab_enzyme"/>
</dbReference>
<organism evidence="4 5">
    <name type="scientific">Acetobacter indonesiensis</name>
    <dbReference type="NCBI Taxonomy" id="104101"/>
    <lineage>
        <taxon>Bacteria</taxon>
        <taxon>Pseudomonadati</taxon>
        <taxon>Pseudomonadota</taxon>
        <taxon>Alphaproteobacteria</taxon>
        <taxon>Acetobacterales</taxon>
        <taxon>Acetobacteraceae</taxon>
        <taxon>Acetobacter</taxon>
    </lineage>
</organism>
<dbReference type="SUPFAM" id="SSF51419">
    <property type="entry name" value="PLP-binding barrel"/>
    <property type="match status" value="1"/>
</dbReference>
<dbReference type="PANTHER" id="PTHR28004">
    <property type="entry name" value="ZGC:162816-RELATED"/>
    <property type="match status" value="1"/>
</dbReference>
<feature type="domain" description="D-serine dehydratase-like" evidence="3">
    <location>
        <begin position="241"/>
        <end position="331"/>
    </location>
</feature>
<reference evidence="5" key="1">
    <citation type="submission" date="2014-06" db="EMBL/GenBank/DDBJ databases">
        <authorList>
            <person name="Winans N.J."/>
            <person name="Newell P.D."/>
            <person name="Douglas A.E."/>
        </authorList>
    </citation>
    <scope>NUCLEOTIDE SEQUENCE [LARGE SCALE GENOMIC DNA]</scope>
</reference>
<evidence type="ECO:0000259" key="3">
    <source>
        <dbReference type="SMART" id="SM01119"/>
    </source>
</evidence>
<dbReference type="PANTHER" id="PTHR28004:SF2">
    <property type="entry name" value="D-SERINE DEHYDRATASE"/>
    <property type="match status" value="1"/>
</dbReference>
<dbReference type="InterPro" id="IPR042208">
    <property type="entry name" value="D-ser_dehydrat-like_sf"/>
</dbReference>
<dbReference type="EMBL" id="JOPA01000033">
    <property type="protein sequence ID" value="OUI92245.1"/>
    <property type="molecule type" value="Genomic_DNA"/>
</dbReference>
<proteinExistence type="inferred from homology"/>
<comment type="caution">
    <text evidence="4">The sequence shown here is derived from an EMBL/GenBank/DDBJ whole genome shotgun (WGS) entry which is preliminary data.</text>
</comment>